<organism evidence="2 3">
    <name type="scientific">Natronococcus pandeyae</name>
    <dbReference type="NCBI Taxonomy" id="2055836"/>
    <lineage>
        <taxon>Archaea</taxon>
        <taxon>Methanobacteriati</taxon>
        <taxon>Methanobacteriota</taxon>
        <taxon>Stenosarchaea group</taxon>
        <taxon>Halobacteria</taxon>
        <taxon>Halobacteriales</taxon>
        <taxon>Natrialbaceae</taxon>
        <taxon>Natronococcus</taxon>
    </lineage>
</organism>
<dbReference type="InterPro" id="IPR040841">
    <property type="entry name" value="Luciferase_dom"/>
</dbReference>
<dbReference type="Proteomes" id="UP000766904">
    <property type="component" value="Unassembled WGS sequence"/>
</dbReference>
<dbReference type="Pfam" id="PF17648">
    <property type="entry name" value="Luciferase"/>
    <property type="match status" value="1"/>
</dbReference>
<dbReference type="AlphaFoldDB" id="A0A8J8TQT5"/>
<feature type="domain" description="Luciferase" evidence="1">
    <location>
        <begin position="31"/>
        <end position="68"/>
    </location>
</feature>
<proteinExistence type="predicted"/>
<protein>
    <recommendedName>
        <fullName evidence="1">Luciferase domain-containing protein</fullName>
    </recommendedName>
</protein>
<sequence>MTTDIETRVTSWPGAEAAPHRFDGSAFILEGRELGHVHGQQQVDIPFPKRVRDVVVANGLASKHPFLPRIRLDHEVPRVGR</sequence>
<dbReference type="RefSeq" id="WP_148859829.1">
    <property type="nucleotide sequence ID" value="NZ_PHNJ01000014.1"/>
</dbReference>
<accession>A0A8J8TQT5</accession>
<gene>
    <name evidence="2" type="ORF">CV102_20265</name>
</gene>
<dbReference type="EMBL" id="PHNJ01000014">
    <property type="protein sequence ID" value="TYL36847.1"/>
    <property type="molecule type" value="Genomic_DNA"/>
</dbReference>
<reference evidence="2" key="1">
    <citation type="submission" date="2017-11" db="EMBL/GenBank/DDBJ databases">
        <authorList>
            <person name="Kajale S.C."/>
            <person name="Sharma A."/>
        </authorList>
    </citation>
    <scope>NUCLEOTIDE SEQUENCE</scope>
    <source>
        <strain evidence="2">LS1_42</strain>
    </source>
</reference>
<name>A0A8J8TQT5_9EURY</name>
<keyword evidence="3" id="KW-1185">Reference proteome</keyword>
<evidence type="ECO:0000313" key="3">
    <source>
        <dbReference type="Proteomes" id="UP000766904"/>
    </source>
</evidence>
<comment type="caution">
    <text evidence="2">The sequence shown here is derived from an EMBL/GenBank/DDBJ whole genome shotgun (WGS) entry which is preliminary data.</text>
</comment>
<evidence type="ECO:0000259" key="1">
    <source>
        <dbReference type="Pfam" id="PF17648"/>
    </source>
</evidence>
<dbReference type="OrthoDB" id="259286at2157"/>
<evidence type="ECO:0000313" key="2">
    <source>
        <dbReference type="EMBL" id="TYL36847.1"/>
    </source>
</evidence>